<protein>
    <submittedName>
        <fullName evidence="12">Uncharacterized protein LOC117215085</fullName>
    </submittedName>
</protein>
<keyword evidence="11" id="KW-1185">Reference proteome</keyword>
<keyword evidence="9" id="KW-0807">Transducer</keyword>
<feature type="transmembrane region" description="Helical" evidence="10">
    <location>
        <begin position="54"/>
        <end position="75"/>
    </location>
</feature>
<accession>A0A6P8NTE1</accession>
<evidence type="ECO:0000256" key="2">
    <source>
        <dbReference type="ARBA" id="ARBA00022475"/>
    </source>
</evidence>
<evidence type="ECO:0000256" key="1">
    <source>
        <dbReference type="ARBA" id="ARBA00004651"/>
    </source>
</evidence>
<dbReference type="AlphaFoldDB" id="A0A6P8NTE1"/>
<dbReference type="GeneID" id="117215085"/>
<keyword evidence="3" id="KW-0716">Sensory transduction</keyword>
<reference evidence="12" key="1">
    <citation type="submission" date="2025-08" db="UniProtKB">
        <authorList>
            <consortium name="RefSeq"/>
        </authorList>
    </citation>
    <scope>IDENTIFICATION</scope>
    <source>
        <tissue evidence="12">Muscle</tissue>
    </source>
</reference>
<proteinExistence type="predicted"/>
<evidence type="ECO:0000256" key="9">
    <source>
        <dbReference type="ARBA" id="ARBA00023224"/>
    </source>
</evidence>
<keyword evidence="5" id="KW-0552">Olfaction</keyword>
<dbReference type="GO" id="GO:0005886">
    <property type="term" value="C:plasma membrane"/>
    <property type="evidence" value="ECO:0007669"/>
    <property type="project" value="UniProtKB-SubCell"/>
</dbReference>
<keyword evidence="2" id="KW-1003">Cell membrane</keyword>
<evidence type="ECO:0000256" key="4">
    <source>
        <dbReference type="ARBA" id="ARBA00022692"/>
    </source>
</evidence>
<evidence type="ECO:0000256" key="10">
    <source>
        <dbReference type="SAM" id="Phobius"/>
    </source>
</evidence>
<feature type="transmembrane region" description="Helical" evidence="10">
    <location>
        <begin position="127"/>
        <end position="147"/>
    </location>
</feature>
<keyword evidence="6 10" id="KW-1133">Transmembrane helix</keyword>
<sequence length="188" mass="21540">MVLERYVDKYKYFHCIYILWSFITTAFVICGPLYSSQTFPTHAIYPFSVKHQPYNSLIFFHQSLVGFQASSGMGIDTQVALLLRYATARFELLGIQLRNAKNNSELNVCIQKHIKLLRYTKEIRLSIKYLVLATIATTTIAVIFGSLNLIANQPLILKTLYAIVVFSASVELFMYAWPADGMMRMVMK</sequence>
<evidence type="ECO:0000256" key="8">
    <source>
        <dbReference type="ARBA" id="ARBA00023170"/>
    </source>
</evidence>
<gene>
    <name evidence="12" type="primary">LOC117215085</name>
</gene>
<evidence type="ECO:0000256" key="6">
    <source>
        <dbReference type="ARBA" id="ARBA00022989"/>
    </source>
</evidence>
<keyword evidence="8" id="KW-0675">Receptor</keyword>
<dbReference type="PANTHER" id="PTHR21137:SF35">
    <property type="entry name" value="ODORANT RECEPTOR 19A-RELATED"/>
    <property type="match status" value="1"/>
</dbReference>
<dbReference type="InterPro" id="IPR004117">
    <property type="entry name" value="7tm6_olfct_rcpt"/>
</dbReference>
<dbReference type="GO" id="GO:0005549">
    <property type="term" value="F:odorant binding"/>
    <property type="evidence" value="ECO:0007669"/>
    <property type="project" value="InterPro"/>
</dbReference>
<dbReference type="RefSeq" id="XP_033317407.1">
    <property type="nucleotide sequence ID" value="XM_033461516.1"/>
</dbReference>
<evidence type="ECO:0000256" key="7">
    <source>
        <dbReference type="ARBA" id="ARBA00023136"/>
    </source>
</evidence>
<feature type="transmembrane region" description="Helical" evidence="10">
    <location>
        <begin position="159"/>
        <end position="178"/>
    </location>
</feature>
<comment type="subcellular location">
    <subcellularLocation>
        <location evidence="1">Cell membrane</location>
        <topology evidence="1">Multi-pass membrane protein</topology>
    </subcellularLocation>
</comment>
<dbReference type="GO" id="GO:0004984">
    <property type="term" value="F:olfactory receptor activity"/>
    <property type="evidence" value="ECO:0007669"/>
    <property type="project" value="InterPro"/>
</dbReference>
<keyword evidence="4 10" id="KW-0812">Transmembrane</keyword>
<dbReference type="Proteomes" id="UP000515164">
    <property type="component" value="Unplaced"/>
</dbReference>
<dbReference type="KEGG" id="bbif:117215085"/>
<evidence type="ECO:0000313" key="12">
    <source>
        <dbReference type="RefSeq" id="XP_033317407.1"/>
    </source>
</evidence>
<keyword evidence="7 10" id="KW-0472">Membrane</keyword>
<dbReference type="PANTHER" id="PTHR21137">
    <property type="entry name" value="ODORANT RECEPTOR"/>
    <property type="match status" value="1"/>
</dbReference>
<evidence type="ECO:0000256" key="3">
    <source>
        <dbReference type="ARBA" id="ARBA00022606"/>
    </source>
</evidence>
<evidence type="ECO:0000256" key="5">
    <source>
        <dbReference type="ARBA" id="ARBA00022725"/>
    </source>
</evidence>
<dbReference type="Pfam" id="PF02949">
    <property type="entry name" value="7tm_6"/>
    <property type="match status" value="1"/>
</dbReference>
<organism evidence="11 12">
    <name type="scientific">Bombus bifarius</name>
    <dbReference type="NCBI Taxonomy" id="103933"/>
    <lineage>
        <taxon>Eukaryota</taxon>
        <taxon>Metazoa</taxon>
        <taxon>Ecdysozoa</taxon>
        <taxon>Arthropoda</taxon>
        <taxon>Hexapoda</taxon>
        <taxon>Insecta</taxon>
        <taxon>Pterygota</taxon>
        <taxon>Neoptera</taxon>
        <taxon>Endopterygota</taxon>
        <taxon>Hymenoptera</taxon>
        <taxon>Apocrita</taxon>
        <taxon>Aculeata</taxon>
        <taxon>Apoidea</taxon>
        <taxon>Anthophila</taxon>
        <taxon>Apidae</taxon>
        <taxon>Bombus</taxon>
        <taxon>Pyrobombus</taxon>
    </lineage>
</organism>
<feature type="transmembrane region" description="Helical" evidence="10">
    <location>
        <begin position="12"/>
        <end position="34"/>
    </location>
</feature>
<evidence type="ECO:0000313" key="11">
    <source>
        <dbReference type="Proteomes" id="UP000515164"/>
    </source>
</evidence>
<dbReference type="GO" id="GO:0007165">
    <property type="term" value="P:signal transduction"/>
    <property type="evidence" value="ECO:0007669"/>
    <property type="project" value="UniProtKB-KW"/>
</dbReference>
<name>A0A6P8NTE1_9HYME</name>